<evidence type="ECO:0000256" key="2">
    <source>
        <dbReference type="ARBA" id="ARBA00022448"/>
    </source>
</evidence>
<keyword evidence="3" id="KW-0963">Cytoplasm</keyword>
<reference evidence="12 13" key="1">
    <citation type="journal article" date="2009" name="PLoS ONE">
        <title>Genome sequence of the pathogenic intestinal spirochete Brachyspira hyodysenteriae reveals adaptations to its lifestyle in the porcine large intestine.</title>
        <authorList>
            <person name="Bellgard M.I."/>
            <person name="Wanchanthuek P."/>
            <person name="La T."/>
            <person name="Ryan K."/>
            <person name="Moolhuijzen P."/>
            <person name="Albertyn Z."/>
            <person name="Shaban B."/>
            <person name="Motro Y."/>
            <person name="Dunn D.S."/>
            <person name="Schibeci D."/>
            <person name="Hunter A."/>
            <person name="Barrero R."/>
            <person name="Phillips N.D."/>
            <person name="Hampson D.J."/>
        </authorList>
    </citation>
    <scope>NUCLEOTIDE SEQUENCE [LARGE SCALE GENOMIC DNA]</scope>
    <source>
        <strain evidence="13">ATCC 49526 / WA1</strain>
    </source>
</reference>
<keyword evidence="4" id="KW-0597">Phosphoprotein</keyword>
<keyword evidence="7" id="KW-0418">Kinase</keyword>
<proteinExistence type="predicted"/>
<dbReference type="GO" id="GO:0009401">
    <property type="term" value="P:phosphoenolpyruvate-dependent sugar phosphotransferase system"/>
    <property type="evidence" value="ECO:0007669"/>
    <property type="project" value="UniProtKB-KW"/>
</dbReference>
<evidence type="ECO:0000313" key="12">
    <source>
        <dbReference type="EMBL" id="ACN83847.1"/>
    </source>
</evidence>
<accession>A0A3B6VBE2</accession>
<evidence type="ECO:0000256" key="10">
    <source>
        <dbReference type="ARBA" id="ARBA00042072"/>
    </source>
</evidence>
<evidence type="ECO:0000259" key="11">
    <source>
        <dbReference type="PROSITE" id="PS51094"/>
    </source>
</evidence>
<gene>
    <name evidence="12" type="ordered locus">BHWA1_01369</name>
</gene>
<dbReference type="AlphaFoldDB" id="A0A3B6VBE2"/>
<dbReference type="Pfam" id="PF00359">
    <property type="entry name" value="PTS_EIIA_2"/>
    <property type="match status" value="1"/>
</dbReference>
<dbReference type="STRING" id="565034.BHWA1_01369"/>
<dbReference type="PANTHER" id="PTHR36203">
    <property type="entry name" value="ASCORBATE-SPECIFIC PTS SYSTEM EIIA COMPONENT"/>
    <property type="match status" value="1"/>
</dbReference>
<dbReference type="Gene3D" id="3.40.930.10">
    <property type="entry name" value="Mannitol-specific EII, Chain A"/>
    <property type="match status" value="1"/>
</dbReference>
<sequence length="143" mass="16378">MLKEFLEGNIKIVQNVSNWEEALKIAAKSLIDNKNIEERYVQAIIDDVYKYGPYIVLIDGVAMPHSRPENGVFKRGMSFLKVKDGVDFYKTDEKVYLFFVLAAEDSDGHQEAISELAEFLGNDDKVKKMIKEDLNEEEILSLL</sequence>
<keyword evidence="2" id="KW-0813">Transport</keyword>
<evidence type="ECO:0000313" key="13">
    <source>
        <dbReference type="Proteomes" id="UP000001803"/>
    </source>
</evidence>
<name>A0A3B6VBE2_BRAHW</name>
<dbReference type="InterPro" id="IPR002178">
    <property type="entry name" value="PTS_EIIA_type-2_dom"/>
</dbReference>
<evidence type="ECO:0000256" key="9">
    <source>
        <dbReference type="ARBA" id="ARBA00041175"/>
    </source>
</evidence>
<comment type="function">
    <text evidence="8">The phosphoenolpyruvate-dependent sugar phosphotransferase system (sugar PTS), a major carbohydrate active transport system, catalyzes the phosphorylation of incoming sugar substrates concomitantly with their translocation across the cell membrane. The enzyme II UlaABC PTS system is involved in ascorbate transport.</text>
</comment>
<organism evidence="12 13">
    <name type="scientific">Brachyspira hyodysenteriae (strain ATCC 49526 / WA1)</name>
    <dbReference type="NCBI Taxonomy" id="565034"/>
    <lineage>
        <taxon>Bacteria</taxon>
        <taxon>Pseudomonadati</taxon>
        <taxon>Spirochaetota</taxon>
        <taxon>Spirochaetia</taxon>
        <taxon>Brachyspirales</taxon>
        <taxon>Brachyspiraceae</taxon>
        <taxon>Brachyspira</taxon>
    </lineage>
</organism>
<feature type="domain" description="PTS EIIA type-2" evidence="11">
    <location>
        <begin position="3"/>
        <end position="143"/>
    </location>
</feature>
<dbReference type="GO" id="GO:0005737">
    <property type="term" value="C:cytoplasm"/>
    <property type="evidence" value="ECO:0007669"/>
    <property type="project" value="UniProtKB-SubCell"/>
</dbReference>
<evidence type="ECO:0000256" key="4">
    <source>
        <dbReference type="ARBA" id="ARBA00022553"/>
    </source>
</evidence>
<evidence type="ECO:0000256" key="8">
    <source>
        <dbReference type="ARBA" id="ARBA00037387"/>
    </source>
</evidence>
<dbReference type="GeneID" id="63962469"/>
<dbReference type="RefSeq" id="WP_012670892.1">
    <property type="nucleotide sequence ID" value="NC_012225.1"/>
</dbReference>
<evidence type="ECO:0000256" key="6">
    <source>
        <dbReference type="ARBA" id="ARBA00022683"/>
    </source>
</evidence>
<dbReference type="PROSITE" id="PS51094">
    <property type="entry name" value="PTS_EIIA_TYPE_2"/>
    <property type="match status" value="1"/>
</dbReference>
<protein>
    <recommendedName>
        <fullName evidence="9">Ascorbate-specific PTS system EIIA component</fullName>
    </recommendedName>
    <alternativeName>
        <fullName evidence="10">Ascorbate-specific phosphotransferase enzyme IIA component</fullName>
    </alternativeName>
</protein>
<dbReference type="SUPFAM" id="SSF55804">
    <property type="entry name" value="Phoshotransferase/anion transport protein"/>
    <property type="match status" value="1"/>
</dbReference>
<dbReference type="PANTHER" id="PTHR36203:SF1">
    <property type="entry name" value="ASCORBATE-SPECIFIC PTS SYSTEM EIIA COMPONENT"/>
    <property type="match status" value="1"/>
</dbReference>
<evidence type="ECO:0000256" key="3">
    <source>
        <dbReference type="ARBA" id="ARBA00022490"/>
    </source>
</evidence>
<keyword evidence="13" id="KW-1185">Reference proteome</keyword>
<evidence type="ECO:0000256" key="1">
    <source>
        <dbReference type="ARBA" id="ARBA00004496"/>
    </source>
</evidence>
<dbReference type="Proteomes" id="UP000001803">
    <property type="component" value="Chromosome"/>
</dbReference>
<keyword evidence="6" id="KW-0598">Phosphotransferase system</keyword>
<keyword evidence="5" id="KW-0808">Transferase</keyword>
<evidence type="ECO:0000256" key="7">
    <source>
        <dbReference type="ARBA" id="ARBA00022777"/>
    </source>
</evidence>
<dbReference type="GO" id="GO:0016301">
    <property type="term" value="F:kinase activity"/>
    <property type="evidence" value="ECO:0007669"/>
    <property type="project" value="UniProtKB-KW"/>
</dbReference>
<dbReference type="CDD" id="cd00211">
    <property type="entry name" value="PTS_IIA_fru"/>
    <property type="match status" value="1"/>
</dbReference>
<dbReference type="InterPro" id="IPR016152">
    <property type="entry name" value="PTrfase/Anion_transptr"/>
</dbReference>
<dbReference type="InterPro" id="IPR051351">
    <property type="entry name" value="Ascorbate-PTS_EIIA_comp"/>
</dbReference>
<dbReference type="KEGG" id="bhy:BHWA1_01369"/>
<comment type="subcellular location">
    <subcellularLocation>
        <location evidence="1">Cytoplasm</location>
    </subcellularLocation>
</comment>
<evidence type="ECO:0000256" key="5">
    <source>
        <dbReference type="ARBA" id="ARBA00022679"/>
    </source>
</evidence>
<dbReference type="EMBL" id="CP001357">
    <property type="protein sequence ID" value="ACN83847.1"/>
    <property type="molecule type" value="Genomic_DNA"/>
</dbReference>